<proteinExistence type="predicted"/>
<sequence>MKNYTKELGWERTTNLNGNKLLDAHLHKIVLIQKLWPFGTALAALYFNENAHQAQSITQDGESVYGIHYPKYKKGGHIVRKVLEETTYGHCSVSV</sequence>
<dbReference type="Proteomes" id="UP001345963">
    <property type="component" value="Unassembled WGS sequence"/>
</dbReference>
<protein>
    <submittedName>
        <fullName evidence="1">Uncharacterized protein</fullName>
    </submittedName>
</protein>
<organism evidence="1 2">
    <name type="scientific">Ataeniobius toweri</name>
    <dbReference type="NCBI Taxonomy" id="208326"/>
    <lineage>
        <taxon>Eukaryota</taxon>
        <taxon>Metazoa</taxon>
        <taxon>Chordata</taxon>
        <taxon>Craniata</taxon>
        <taxon>Vertebrata</taxon>
        <taxon>Euteleostomi</taxon>
        <taxon>Actinopterygii</taxon>
        <taxon>Neopterygii</taxon>
        <taxon>Teleostei</taxon>
        <taxon>Neoteleostei</taxon>
        <taxon>Acanthomorphata</taxon>
        <taxon>Ovalentaria</taxon>
        <taxon>Atherinomorphae</taxon>
        <taxon>Cyprinodontiformes</taxon>
        <taxon>Goodeidae</taxon>
        <taxon>Ataeniobius</taxon>
    </lineage>
</organism>
<name>A0ABU7ARJ9_9TELE</name>
<reference evidence="1 2" key="1">
    <citation type="submission" date="2021-07" db="EMBL/GenBank/DDBJ databases">
        <authorList>
            <person name="Palmer J.M."/>
        </authorList>
    </citation>
    <scope>NUCLEOTIDE SEQUENCE [LARGE SCALE GENOMIC DNA]</scope>
    <source>
        <strain evidence="1 2">AT_MEX2019</strain>
        <tissue evidence="1">Muscle</tissue>
    </source>
</reference>
<evidence type="ECO:0000313" key="2">
    <source>
        <dbReference type="Proteomes" id="UP001345963"/>
    </source>
</evidence>
<accession>A0ABU7ARJ9</accession>
<gene>
    <name evidence="1" type="ORF">ATANTOWER_017123</name>
</gene>
<evidence type="ECO:0000313" key="1">
    <source>
        <dbReference type="EMBL" id="MED6240178.1"/>
    </source>
</evidence>
<comment type="caution">
    <text evidence="1">The sequence shown here is derived from an EMBL/GenBank/DDBJ whole genome shotgun (WGS) entry which is preliminary data.</text>
</comment>
<keyword evidence="2" id="KW-1185">Reference proteome</keyword>
<dbReference type="EMBL" id="JAHUTI010023211">
    <property type="protein sequence ID" value="MED6240178.1"/>
    <property type="molecule type" value="Genomic_DNA"/>
</dbReference>